<name>A0A0E9WUS0_ANGAN</name>
<accession>A0A0E9WUS0</accession>
<proteinExistence type="predicted"/>
<evidence type="ECO:0000313" key="1">
    <source>
        <dbReference type="EMBL" id="JAH93280.1"/>
    </source>
</evidence>
<reference evidence="1" key="1">
    <citation type="submission" date="2014-11" db="EMBL/GenBank/DDBJ databases">
        <authorList>
            <person name="Amaro Gonzalez C."/>
        </authorList>
    </citation>
    <scope>NUCLEOTIDE SEQUENCE</scope>
</reference>
<dbReference type="AlphaFoldDB" id="A0A0E9WUS0"/>
<protein>
    <submittedName>
        <fullName evidence="1">Uncharacterized protein</fullName>
    </submittedName>
</protein>
<reference evidence="1" key="2">
    <citation type="journal article" date="2015" name="Fish Shellfish Immunol.">
        <title>Early steps in the European eel (Anguilla anguilla)-Vibrio vulnificus interaction in the gills: Role of the RtxA13 toxin.</title>
        <authorList>
            <person name="Callol A."/>
            <person name="Pajuelo D."/>
            <person name="Ebbesson L."/>
            <person name="Teles M."/>
            <person name="MacKenzie S."/>
            <person name="Amaro C."/>
        </authorList>
    </citation>
    <scope>NUCLEOTIDE SEQUENCE</scope>
</reference>
<sequence length="63" mass="7498">MKTLTVYYWMLEKFCCLLIQPIFKMLFKLRITILGRKRLLWAVDQRLITGLTDPAPPSVLWTI</sequence>
<dbReference type="EMBL" id="GBXM01015297">
    <property type="protein sequence ID" value="JAH93280.1"/>
    <property type="molecule type" value="Transcribed_RNA"/>
</dbReference>
<organism evidence="1">
    <name type="scientific">Anguilla anguilla</name>
    <name type="common">European freshwater eel</name>
    <name type="synonym">Muraena anguilla</name>
    <dbReference type="NCBI Taxonomy" id="7936"/>
    <lineage>
        <taxon>Eukaryota</taxon>
        <taxon>Metazoa</taxon>
        <taxon>Chordata</taxon>
        <taxon>Craniata</taxon>
        <taxon>Vertebrata</taxon>
        <taxon>Euteleostomi</taxon>
        <taxon>Actinopterygii</taxon>
        <taxon>Neopterygii</taxon>
        <taxon>Teleostei</taxon>
        <taxon>Anguilliformes</taxon>
        <taxon>Anguillidae</taxon>
        <taxon>Anguilla</taxon>
    </lineage>
</organism>